<dbReference type="RefSeq" id="WP_317903971.1">
    <property type="nucleotide sequence ID" value="NZ_JAIRBC010000049.1"/>
</dbReference>
<feature type="domain" description="DUF4185" evidence="1">
    <location>
        <begin position="188"/>
        <end position="320"/>
    </location>
</feature>
<evidence type="ECO:0000313" key="2">
    <source>
        <dbReference type="EMBL" id="MCG2462839.1"/>
    </source>
</evidence>
<dbReference type="AlphaFoldDB" id="A0AAE3JRF1"/>
<sequence>MKVALFSVVAVISFVLRGQDIPQPDKSQVAVESIDNSMFTNNKIWRGADGGATIDLGKGKILWLFSDTFIDTLATGKRRNSKIINNSIAIQDGNSLADSKISFYYRGTREKPKSFFELPGDTWFWTGHGTIVKDKLIIFLFEEKKTNTAFGFESIGWRVAIIENPNDKPQKWRITYSRELDTFGVIVGSSAVLKDKDFIYAYGVLEPGSHEVYLLRFPIDNIIDGDLSGLQWWMNGIWKTRTSLDPKPTPLFKGQTEFSIHYQPNLGKFIQIQTYGFGDASLGYRLATRLEGPWSKPVIFYKPELDDQKDFVYTANAHPELNNDGIIISYNVNNFDFERLLSNENIYFPRLIKINFIK</sequence>
<keyword evidence="3" id="KW-1185">Reference proteome</keyword>
<dbReference type="EMBL" id="JAIRBC010000049">
    <property type="protein sequence ID" value="MCG2462839.1"/>
    <property type="molecule type" value="Genomic_DNA"/>
</dbReference>
<dbReference type="InterPro" id="IPR025442">
    <property type="entry name" value="DUF4185"/>
</dbReference>
<evidence type="ECO:0000259" key="1">
    <source>
        <dbReference type="Pfam" id="PF13810"/>
    </source>
</evidence>
<evidence type="ECO:0000313" key="3">
    <source>
        <dbReference type="Proteomes" id="UP001200642"/>
    </source>
</evidence>
<name>A0AAE3JRF1_9FLAO</name>
<gene>
    <name evidence="2" type="ORF">K8352_18895</name>
</gene>
<comment type="caution">
    <text evidence="2">The sequence shown here is derived from an EMBL/GenBank/DDBJ whole genome shotgun (WGS) entry which is preliminary data.</text>
</comment>
<organism evidence="2 3">
    <name type="scientific">Cerina litoralis</name>
    <dbReference type="NCBI Taxonomy" id="2874477"/>
    <lineage>
        <taxon>Bacteria</taxon>
        <taxon>Pseudomonadati</taxon>
        <taxon>Bacteroidota</taxon>
        <taxon>Flavobacteriia</taxon>
        <taxon>Flavobacteriales</taxon>
        <taxon>Flavobacteriaceae</taxon>
        <taxon>Cerina</taxon>
    </lineage>
</organism>
<dbReference type="Proteomes" id="UP001200642">
    <property type="component" value="Unassembled WGS sequence"/>
</dbReference>
<dbReference type="Pfam" id="PF13810">
    <property type="entry name" value="DUF4185"/>
    <property type="match status" value="1"/>
</dbReference>
<proteinExistence type="predicted"/>
<accession>A0AAE3JRF1</accession>
<reference evidence="2" key="1">
    <citation type="submission" date="2023-02" db="EMBL/GenBank/DDBJ databases">
        <title>Genome of Flavobacteriaceae gen. nov. sp. strain F89.</title>
        <authorList>
            <person name="Wang Y."/>
        </authorList>
    </citation>
    <scope>NUCLEOTIDE SEQUENCE</scope>
    <source>
        <strain evidence="2">F89</strain>
    </source>
</reference>
<protein>
    <submittedName>
        <fullName evidence="2">DUF4185 domain-containing protein</fullName>
    </submittedName>
</protein>